<evidence type="ECO:0000259" key="7">
    <source>
        <dbReference type="PROSITE" id="PS50887"/>
    </source>
</evidence>
<evidence type="ECO:0000256" key="4">
    <source>
        <dbReference type="ARBA" id="ARBA00022989"/>
    </source>
</evidence>
<dbReference type="SUPFAM" id="SSF103190">
    <property type="entry name" value="Sensory domain-like"/>
    <property type="match status" value="1"/>
</dbReference>
<feature type="transmembrane region" description="Helical" evidence="6">
    <location>
        <begin position="284"/>
        <end position="303"/>
    </location>
</feature>
<dbReference type="SUPFAM" id="SSF55073">
    <property type="entry name" value="Nucleotide cyclase"/>
    <property type="match status" value="1"/>
</dbReference>
<dbReference type="InterPro" id="IPR000160">
    <property type="entry name" value="GGDEF_dom"/>
</dbReference>
<keyword evidence="4 6" id="KW-1133">Transmembrane helix</keyword>
<dbReference type="InterPro" id="IPR043128">
    <property type="entry name" value="Rev_trsase/Diguanyl_cyclase"/>
</dbReference>
<name>A0ABS2DPK5_9BACI</name>
<dbReference type="CDD" id="cd01949">
    <property type="entry name" value="GGDEF"/>
    <property type="match status" value="1"/>
</dbReference>
<accession>A0ABS2DPK5</accession>
<dbReference type="PROSITE" id="PS50887">
    <property type="entry name" value="GGDEF"/>
    <property type="match status" value="1"/>
</dbReference>
<dbReference type="Proteomes" id="UP001518925">
    <property type="component" value="Unassembled WGS sequence"/>
</dbReference>
<evidence type="ECO:0000256" key="1">
    <source>
        <dbReference type="ARBA" id="ARBA00004651"/>
    </source>
</evidence>
<evidence type="ECO:0000256" key="5">
    <source>
        <dbReference type="ARBA" id="ARBA00023136"/>
    </source>
</evidence>
<proteinExistence type="predicted"/>
<evidence type="ECO:0000256" key="3">
    <source>
        <dbReference type="ARBA" id="ARBA00022692"/>
    </source>
</evidence>
<dbReference type="CDD" id="cd12912">
    <property type="entry name" value="PDC2_MCP_like"/>
    <property type="match status" value="1"/>
</dbReference>
<keyword evidence="5 6" id="KW-0472">Membrane</keyword>
<dbReference type="Gene3D" id="3.30.70.270">
    <property type="match status" value="1"/>
</dbReference>
<gene>
    <name evidence="8" type="ORF">JR050_18365</name>
</gene>
<evidence type="ECO:0000256" key="6">
    <source>
        <dbReference type="SAM" id="Phobius"/>
    </source>
</evidence>
<dbReference type="Pfam" id="PF00990">
    <property type="entry name" value="GGDEF"/>
    <property type="match status" value="1"/>
</dbReference>
<comment type="caution">
    <text evidence="8">The sequence shown here is derived from an EMBL/GenBank/DDBJ whole genome shotgun (WGS) entry which is preliminary data.</text>
</comment>
<dbReference type="EMBL" id="JAFELM010000043">
    <property type="protein sequence ID" value="MBM6619631.1"/>
    <property type="molecule type" value="Genomic_DNA"/>
</dbReference>
<keyword evidence="3 6" id="KW-0812">Transmembrane</keyword>
<dbReference type="CDD" id="cd18773">
    <property type="entry name" value="PDC1_HK_sensor"/>
    <property type="match status" value="1"/>
</dbReference>
<sequence length="518" mass="58640">MKRSSKMRLQSLILILLTFAMLGTFMASMISSVKESKENLERSFLNENQFYAEKLANLTDDLFKNMLQTLKTSAKHMTTIYTNPDEAYAEINDVLDSTNFFNSVFYVNEKGIIVRSAPHFGLEGVEIKSVGVKEALRKKAPTISEPYVGVSKQIIILLSHPVFDEKGTYKGFIGGTIYLDAPNSIQSMLALHPQHRSGSYVYVVDSKGNIIYHPEKERISDNAIENHVVKHVTNGDEGHSEVVNTEGISMLAGFAYVGTANWGVVSQTPKEAVEEPTYVMVREVAISAILIIILVFIVSLLLLKRIANPLRKLAEFARDVADKQHHIETPTIPDRYLELNELKKTMFLMVDYYKEQIETFEAEATVDALTGLFNRRHLNNTIPSFHDYSVIMFDIDRFKLVNDQYGHLMGDEVLKFIANTVRNITRENDIAFRFGGEEFVILLPLTDVETTYQLAERLRKTIKTSKTPIGKKVTISIGIGNMPKNSIHFTELLDLTDQALYKAKNDGRNRIVRVDELN</sequence>
<dbReference type="InterPro" id="IPR029151">
    <property type="entry name" value="Sensor-like_sf"/>
</dbReference>
<dbReference type="SMART" id="SM00267">
    <property type="entry name" value="GGDEF"/>
    <property type="match status" value="1"/>
</dbReference>
<evidence type="ECO:0000313" key="9">
    <source>
        <dbReference type="Proteomes" id="UP001518925"/>
    </source>
</evidence>
<dbReference type="InterPro" id="IPR033479">
    <property type="entry name" value="dCache_1"/>
</dbReference>
<comment type="subcellular location">
    <subcellularLocation>
        <location evidence="1">Cell membrane</location>
        <topology evidence="1">Multi-pass membrane protein</topology>
    </subcellularLocation>
</comment>
<dbReference type="InterPro" id="IPR029787">
    <property type="entry name" value="Nucleotide_cyclase"/>
</dbReference>
<keyword evidence="9" id="KW-1185">Reference proteome</keyword>
<dbReference type="NCBIfam" id="TIGR00254">
    <property type="entry name" value="GGDEF"/>
    <property type="match status" value="1"/>
</dbReference>
<evidence type="ECO:0000313" key="8">
    <source>
        <dbReference type="EMBL" id="MBM6619631.1"/>
    </source>
</evidence>
<evidence type="ECO:0000256" key="2">
    <source>
        <dbReference type="ARBA" id="ARBA00022475"/>
    </source>
</evidence>
<dbReference type="RefSeq" id="WP_204205100.1">
    <property type="nucleotide sequence ID" value="NZ_JAFELM010000043.1"/>
</dbReference>
<protein>
    <submittedName>
        <fullName evidence="8">GGDEF domain-containing protein</fullName>
    </submittedName>
</protein>
<feature type="domain" description="GGDEF" evidence="7">
    <location>
        <begin position="386"/>
        <end position="516"/>
    </location>
</feature>
<dbReference type="PANTHER" id="PTHR45138:SF9">
    <property type="entry name" value="DIGUANYLATE CYCLASE DGCM-RELATED"/>
    <property type="match status" value="1"/>
</dbReference>
<dbReference type="Gene3D" id="3.30.450.20">
    <property type="entry name" value="PAS domain"/>
    <property type="match status" value="1"/>
</dbReference>
<dbReference type="InterPro" id="IPR050469">
    <property type="entry name" value="Diguanylate_Cyclase"/>
</dbReference>
<dbReference type="Gene3D" id="6.10.340.10">
    <property type="match status" value="1"/>
</dbReference>
<organism evidence="8 9">
    <name type="scientific">Bacillus suaedaesalsae</name>
    <dbReference type="NCBI Taxonomy" id="2810349"/>
    <lineage>
        <taxon>Bacteria</taxon>
        <taxon>Bacillati</taxon>
        <taxon>Bacillota</taxon>
        <taxon>Bacilli</taxon>
        <taxon>Bacillales</taxon>
        <taxon>Bacillaceae</taxon>
        <taxon>Bacillus</taxon>
    </lineage>
</organism>
<dbReference type="PANTHER" id="PTHR45138">
    <property type="entry name" value="REGULATORY COMPONENTS OF SENSORY TRANSDUCTION SYSTEM"/>
    <property type="match status" value="1"/>
</dbReference>
<dbReference type="Pfam" id="PF02743">
    <property type="entry name" value="dCache_1"/>
    <property type="match status" value="1"/>
</dbReference>
<reference evidence="8 9" key="1">
    <citation type="submission" date="2021-02" db="EMBL/GenBank/DDBJ databases">
        <title>Bacillus sp. RD4P76, an endophyte from a halophyte.</title>
        <authorList>
            <person name="Sun J.-Q."/>
        </authorList>
    </citation>
    <scope>NUCLEOTIDE SEQUENCE [LARGE SCALE GENOMIC DNA]</scope>
    <source>
        <strain evidence="8 9">RD4P76</strain>
    </source>
</reference>
<keyword evidence="2" id="KW-1003">Cell membrane</keyword>